<protein>
    <submittedName>
        <fullName evidence="2">Uncharacterized protein</fullName>
    </submittedName>
</protein>
<reference evidence="2 3" key="1">
    <citation type="submission" date="2019-03" db="EMBL/GenBank/DDBJ databases">
        <title>Genomic analyses of the natural microbiome of Caenorhabditis elegans.</title>
        <authorList>
            <person name="Samuel B."/>
        </authorList>
    </citation>
    <scope>NUCLEOTIDE SEQUENCE [LARGE SCALE GENOMIC DNA]</scope>
    <source>
        <strain evidence="2 3">JUb102</strain>
    </source>
</reference>
<proteinExistence type="predicted"/>
<dbReference type="Proteomes" id="UP000295055">
    <property type="component" value="Unassembled WGS sequence"/>
</dbReference>
<dbReference type="AlphaFoldDB" id="A0A4R3NK01"/>
<evidence type="ECO:0000313" key="3">
    <source>
        <dbReference type="Proteomes" id="UP000295055"/>
    </source>
</evidence>
<organism evidence="2 3">
    <name type="scientific">Providencia alcalifaciens</name>
    <dbReference type="NCBI Taxonomy" id="126385"/>
    <lineage>
        <taxon>Bacteria</taxon>
        <taxon>Pseudomonadati</taxon>
        <taxon>Pseudomonadota</taxon>
        <taxon>Gammaproteobacteria</taxon>
        <taxon>Enterobacterales</taxon>
        <taxon>Morganellaceae</taxon>
        <taxon>Providencia</taxon>
    </lineage>
</organism>
<evidence type="ECO:0000256" key="1">
    <source>
        <dbReference type="SAM" id="Phobius"/>
    </source>
</evidence>
<gene>
    <name evidence="2" type="ORF">EC835_11418</name>
</gene>
<keyword evidence="1" id="KW-0812">Transmembrane</keyword>
<keyword evidence="1" id="KW-1133">Transmembrane helix</keyword>
<sequence length="78" mass="8888">MSNFIFGVLVGFCVALLIGYLANMGSMDEGKAFLKTCPEYRVEVDNDKYKLSCENGNIEMSAYRYLEFIKKKEILSNN</sequence>
<feature type="transmembrane region" description="Helical" evidence="1">
    <location>
        <begin position="6"/>
        <end position="25"/>
    </location>
</feature>
<accession>A0A4R3NK01</accession>
<name>A0A4R3NK01_9GAMM</name>
<evidence type="ECO:0000313" key="2">
    <source>
        <dbReference type="EMBL" id="TCT28887.1"/>
    </source>
</evidence>
<keyword evidence="1" id="KW-0472">Membrane</keyword>
<dbReference type="RefSeq" id="WP_132497239.1">
    <property type="nucleotide sequence ID" value="NZ_SMAS01000014.1"/>
</dbReference>
<comment type="caution">
    <text evidence="2">The sequence shown here is derived from an EMBL/GenBank/DDBJ whole genome shotgun (WGS) entry which is preliminary data.</text>
</comment>
<dbReference type="EMBL" id="SMAS01000014">
    <property type="protein sequence ID" value="TCT28887.1"/>
    <property type="molecule type" value="Genomic_DNA"/>
</dbReference>